<evidence type="ECO:0000313" key="3">
    <source>
        <dbReference type="Proteomes" id="UP001162480"/>
    </source>
</evidence>
<dbReference type="Gene3D" id="2.60.120.620">
    <property type="entry name" value="q2cbj1_9rhob like domain"/>
    <property type="match status" value="1"/>
</dbReference>
<sequence length="387" mass="45222">MSYDLTITKEAHTENSFLMESTHPKSSLLDQNNELYSNVFTEIPPQPKIAKPGHLTEEQIKKFFDEGFLIVNDIFTPEELQPCCNDIEILVDNLAQKLYEAGKINDLHEDCGLFQRLTEIDKEFSGASILIFKSQKLTKSFQNLWSNERLLNIAEQILGPEVSGHPVWNLRPKIPNSKIVQVPWHQDSAYFDPDSYDHMILTAWIPFLNTNARNGGMQMARYGHRTGKVAHHTCSPGDTWYVDLAEEEMQKTLGVDLERDIITCHVPYGGMLLFQNITPHRSLLNISNDVRWSVDLRWQSPKEKWGFYNLQEGILMRSEKQPDLEPDWEKFLSTDRKTEWQKRYSKKDENTDDEFNTCVSGPWFNRWEIVHRNRHIKSFRFDNEEAN</sequence>
<dbReference type="Proteomes" id="UP001162480">
    <property type="component" value="Chromosome 2"/>
</dbReference>
<comment type="cofactor">
    <cofactor evidence="1">
        <name>Fe cation</name>
        <dbReference type="ChEBI" id="CHEBI:24875"/>
    </cofactor>
</comment>
<keyword evidence="3" id="KW-1185">Reference proteome</keyword>
<dbReference type="Pfam" id="PF05721">
    <property type="entry name" value="PhyH"/>
    <property type="match status" value="1"/>
</dbReference>
<reference evidence="2" key="1">
    <citation type="submission" date="2023-08" db="EMBL/GenBank/DDBJ databases">
        <authorList>
            <person name="Alioto T."/>
            <person name="Alioto T."/>
            <person name="Gomez Garrido J."/>
        </authorList>
    </citation>
    <scope>NUCLEOTIDE SEQUENCE</scope>
</reference>
<accession>A0AA36APU0</accession>
<evidence type="ECO:0000313" key="2">
    <source>
        <dbReference type="EMBL" id="CAI9718562.1"/>
    </source>
</evidence>
<gene>
    <name evidence="2" type="ORF">OCTVUL_1B016890</name>
</gene>
<name>A0AA36APU0_OCTVU</name>
<dbReference type="SUPFAM" id="SSF51197">
    <property type="entry name" value="Clavaminate synthase-like"/>
    <property type="match status" value="1"/>
</dbReference>
<evidence type="ECO:0008006" key="4">
    <source>
        <dbReference type="Google" id="ProtNLM"/>
    </source>
</evidence>
<dbReference type="EMBL" id="OX597815">
    <property type="protein sequence ID" value="CAI9718562.1"/>
    <property type="molecule type" value="Genomic_DNA"/>
</dbReference>
<evidence type="ECO:0000256" key="1">
    <source>
        <dbReference type="ARBA" id="ARBA00001962"/>
    </source>
</evidence>
<dbReference type="PANTHER" id="PTHR20883:SF14">
    <property type="entry name" value="PHYTANOYL-COA DIOXYGENASE"/>
    <property type="match status" value="1"/>
</dbReference>
<protein>
    <recommendedName>
        <fullName evidence="4">Phytanoyl-CoA dioxygenase family protein</fullName>
    </recommendedName>
</protein>
<dbReference type="InterPro" id="IPR008775">
    <property type="entry name" value="Phytyl_CoA_dOase-like"/>
</dbReference>
<proteinExistence type="predicted"/>
<organism evidence="2 3">
    <name type="scientific">Octopus vulgaris</name>
    <name type="common">Common octopus</name>
    <dbReference type="NCBI Taxonomy" id="6645"/>
    <lineage>
        <taxon>Eukaryota</taxon>
        <taxon>Metazoa</taxon>
        <taxon>Spiralia</taxon>
        <taxon>Lophotrochozoa</taxon>
        <taxon>Mollusca</taxon>
        <taxon>Cephalopoda</taxon>
        <taxon>Coleoidea</taxon>
        <taxon>Octopodiformes</taxon>
        <taxon>Octopoda</taxon>
        <taxon>Incirrata</taxon>
        <taxon>Octopodidae</taxon>
        <taxon>Octopus</taxon>
    </lineage>
</organism>
<dbReference type="PANTHER" id="PTHR20883">
    <property type="entry name" value="PHYTANOYL-COA DIOXYGENASE DOMAIN CONTAINING 1"/>
    <property type="match status" value="1"/>
</dbReference>
<dbReference type="AlphaFoldDB" id="A0AA36APU0"/>